<dbReference type="GO" id="GO:0009146">
    <property type="term" value="P:purine nucleoside triphosphate catabolic process"/>
    <property type="evidence" value="ECO:0007669"/>
    <property type="project" value="UniProtKB-UniRule"/>
</dbReference>
<organism evidence="12 13">
    <name type="scientific">Johnsonella ignava ATCC 51276</name>
    <dbReference type="NCBI Taxonomy" id="679200"/>
    <lineage>
        <taxon>Bacteria</taxon>
        <taxon>Bacillati</taxon>
        <taxon>Bacillota</taxon>
        <taxon>Clostridia</taxon>
        <taxon>Lachnospirales</taxon>
        <taxon>Lachnospiraceae</taxon>
        <taxon>Johnsonella</taxon>
    </lineage>
</organism>
<comment type="catalytic activity">
    <reaction evidence="8 10">
        <text>dITP + H2O = dIMP + diphosphate + H(+)</text>
        <dbReference type="Rhea" id="RHEA:28342"/>
        <dbReference type="ChEBI" id="CHEBI:15377"/>
        <dbReference type="ChEBI" id="CHEBI:15378"/>
        <dbReference type="ChEBI" id="CHEBI:33019"/>
        <dbReference type="ChEBI" id="CHEBI:61194"/>
        <dbReference type="ChEBI" id="CHEBI:61382"/>
        <dbReference type="EC" id="3.6.1.66"/>
    </reaction>
</comment>
<feature type="binding site" evidence="10">
    <location>
        <begin position="155"/>
        <end position="158"/>
    </location>
    <ligand>
        <name>substrate</name>
    </ligand>
</feature>
<comment type="similarity">
    <text evidence="1 10 11">Belongs to the HAM1 NTPase family.</text>
</comment>
<evidence type="ECO:0000256" key="9">
    <source>
        <dbReference type="ARBA" id="ARBA00052017"/>
    </source>
</evidence>
<protein>
    <recommendedName>
        <fullName evidence="10">dITP/XTP pyrophosphatase</fullName>
        <ecNumber evidence="10">3.6.1.66</ecNumber>
    </recommendedName>
    <alternativeName>
        <fullName evidence="10">Non-canonical purine NTP pyrophosphatase</fullName>
    </alternativeName>
    <alternativeName>
        <fullName evidence="10">Non-standard purine NTP pyrophosphatase</fullName>
    </alternativeName>
    <alternativeName>
        <fullName evidence="10">Nucleoside-triphosphate diphosphatase</fullName>
    </alternativeName>
    <alternativeName>
        <fullName evidence="10">Nucleoside-triphosphate pyrophosphatase</fullName>
        <shortName evidence="10">NTPase</shortName>
    </alternativeName>
</protein>
<dbReference type="RefSeq" id="WP_005539050.1">
    <property type="nucleotide sequence ID" value="NZ_JH378829.1"/>
</dbReference>
<feature type="binding site" evidence="10">
    <location>
        <position position="72"/>
    </location>
    <ligand>
        <name>Mg(2+)</name>
        <dbReference type="ChEBI" id="CHEBI:18420"/>
    </ligand>
</feature>
<evidence type="ECO:0000256" key="1">
    <source>
        <dbReference type="ARBA" id="ARBA00008023"/>
    </source>
</evidence>
<name>G5GEY0_9FIRM</name>
<comment type="catalytic activity">
    <reaction evidence="9 10">
        <text>XTP + H2O = XMP + diphosphate + H(+)</text>
        <dbReference type="Rhea" id="RHEA:28610"/>
        <dbReference type="ChEBI" id="CHEBI:15377"/>
        <dbReference type="ChEBI" id="CHEBI:15378"/>
        <dbReference type="ChEBI" id="CHEBI:33019"/>
        <dbReference type="ChEBI" id="CHEBI:57464"/>
        <dbReference type="ChEBI" id="CHEBI:61314"/>
        <dbReference type="EC" id="3.6.1.66"/>
    </reaction>
</comment>
<dbReference type="InterPro" id="IPR029001">
    <property type="entry name" value="ITPase-like_fam"/>
</dbReference>
<evidence type="ECO:0000256" key="8">
    <source>
        <dbReference type="ARBA" id="ARBA00051875"/>
    </source>
</evidence>
<dbReference type="HAMAP" id="MF_01405">
    <property type="entry name" value="Non_canon_purine_NTPase"/>
    <property type="match status" value="1"/>
</dbReference>
<proteinExistence type="inferred from homology"/>
<dbReference type="GO" id="GO:0000166">
    <property type="term" value="F:nucleotide binding"/>
    <property type="evidence" value="ECO:0007669"/>
    <property type="project" value="UniProtKB-KW"/>
</dbReference>
<dbReference type="SUPFAM" id="SSF52972">
    <property type="entry name" value="ITPase-like"/>
    <property type="match status" value="1"/>
</dbReference>
<evidence type="ECO:0000256" key="5">
    <source>
        <dbReference type="ARBA" id="ARBA00022801"/>
    </source>
</evidence>
<sequence length="205" mass="22907">MDKKTIVFATSNKGKLNEIKEIFKDSAYEIISMKDAGVDIDIDENGSTFEENAFIKATAVYDITGGIVMADDSGLEVDYLEKKPGVFSSRYMGKDTPYEAKNLHILELLKDVPDNMRSARFVSAICCIMDDGEVLETTQTLEGKISHEILGAEGFGYDPIVYISDYGKTCAQLSIEEKNKISHRGKALRQMKIMLNRKLEEGPDR</sequence>
<evidence type="ECO:0000313" key="12">
    <source>
        <dbReference type="EMBL" id="EHI56671.1"/>
    </source>
</evidence>
<feature type="binding site" evidence="10">
    <location>
        <position position="73"/>
    </location>
    <ligand>
        <name>substrate</name>
    </ligand>
</feature>
<evidence type="ECO:0000313" key="13">
    <source>
        <dbReference type="Proteomes" id="UP000003011"/>
    </source>
</evidence>
<dbReference type="GO" id="GO:0005829">
    <property type="term" value="C:cytosol"/>
    <property type="evidence" value="ECO:0007669"/>
    <property type="project" value="TreeGrafter"/>
</dbReference>
<evidence type="ECO:0000256" key="4">
    <source>
        <dbReference type="ARBA" id="ARBA00022741"/>
    </source>
</evidence>
<dbReference type="PATRIC" id="fig|679200.3.peg.128"/>
<comment type="catalytic activity">
    <reaction evidence="10">
        <text>ITP + H2O = IMP + diphosphate + H(+)</text>
        <dbReference type="Rhea" id="RHEA:29399"/>
        <dbReference type="ChEBI" id="CHEBI:15377"/>
        <dbReference type="ChEBI" id="CHEBI:15378"/>
        <dbReference type="ChEBI" id="CHEBI:33019"/>
        <dbReference type="ChEBI" id="CHEBI:58053"/>
        <dbReference type="ChEBI" id="CHEBI:61402"/>
        <dbReference type="EC" id="3.6.1.66"/>
    </reaction>
</comment>
<dbReference type="FunFam" id="3.90.950.10:FF:000001">
    <property type="entry name" value="dITP/XTP pyrophosphatase"/>
    <property type="match status" value="1"/>
</dbReference>
<dbReference type="EC" id="3.6.1.66" evidence="10"/>
<gene>
    <name evidence="12" type="ORF">HMPREF9333_00118</name>
</gene>
<evidence type="ECO:0000256" key="2">
    <source>
        <dbReference type="ARBA" id="ARBA00011738"/>
    </source>
</evidence>
<dbReference type="NCBIfam" id="TIGR00042">
    <property type="entry name" value="RdgB/HAM1 family non-canonical purine NTP pyrophosphatase"/>
    <property type="match status" value="1"/>
</dbReference>
<comment type="function">
    <text evidence="10">Pyrophosphatase that catalyzes the hydrolysis of nucleoside triphosphates to their monophosphate derivatives, with a high preference for the non-canonical purine nucleotides XTP (xanthosine triphosphate), dITP (deoxyinosine triphosphate) and ITP. Seems to function as a house-cleaning enzyme that removes non-canonical purine nucleotides from the nucleotide pool, thus preventing their incorporation into DNA/RNA and avoiding chromosomal lesions.</text>
</comment>
<evidence type="ECO:0000256" key="7">
    <source>
        <dbReference type="ARBA" id="ARBA00023080"/>
    </source>
</evidence>
<feature type="binding site" evidence="10">
    <location>
        <begin position="183"/>
        <end position="184"/>
    </location>
    <ligand>
        <name>substrate</name>
    </ligand>
</feature>
<evidence type="ECO:0000256" key="3">
    <source>
        <dbReference type="ARBA" id="ARBA00022723"/>
    </source>
</evidence>
<dbReference type="Gene3D" id="3.90.950.10">
    <property type="match status" value="1"/>
</dbReference>
<feature type="binding site" evidence="10">
    <location>
        <position position="178"/>
    </location>
    <ligand>
        <name>substrate</name>
    </ligand>
</feature>
<keyword evidence="3 10" id="KW-0479">Metal-binding</keyword>
<feature type="binding site" evidence="10">
    <location>
        <position position="43"/>
    </location>
    <ligand>
        <name>Mg(2+)</name>
        <dbReference type="ChEBI" id="CHEBI:18420"/>
    </ligand>
</feature>
<dbReference type="InterPro" id="IPR020922">
    <property type="entry name" value="dITP/XTP_pyrophosphatase"/>
</dbReference>
<keyword evidence="6 10" id="KW-0460">Magnesium</keyword>
<comment type="caution">
    <text evidence="12">The sequence shown here is derived from an EMBL/GenBank/DDBJ whole genome shotgun (WGS) entry which is preliminary data.</text>
</comment>
<dbReference type="InterPro" id="IPR002637">
    <property type="entry name" value="RdgB/HAM1"/>
</dbReference>
<keyword evidence="7 10" id="KW-0546">Nucleotide metabolism</keyword>
<reference evidence="12 13" key="1">
    <citation type="submission" date="2011-08" db="EMBL/GenBank/DDBJ databases">
        <title>The Genome Sequence of Johnsonella ignava ATCC 51276.</title>
        <authorList>
            <consortium name="The Broad Institute Genome Sequencing Platform"/>
            <person name="Earl A."/>
            <person name="Ward D."/>
            <person name="Feldgarden M."/>
            <person name="Gevers D."/>
            <person name="Izard J."/>
            <person name="Blanton J.M."/>
            <person name="Baranova O.V."/>
            <person name="Dewhirst F.E."/>
            <person name="Young S.K."/>
            <person name="Zeng Q."/>
            <person name="Gargeya S."/>
            <person name="Fitzgerald M."/>
            <person name="Haas B."/>
            <person name="Abouelleil A."/>
            <person name="Alvarado L."/>
            <person name="Arachchi H.M."/>
            <person name="Berlin A."/>
            <person name="Brown A."/>
            <person name="Chapman S.B."/>
            <person name="Chen Z."/>
            <person name="Dunbar C."/>
            <person name="Freedman E."/>
            <person name="Gearin G."/>
            <person name="Gellesch M."/>
            <person name="Goldberg J."/>
            <person name="Griggs A."/>
            <person name="Gujja S."/>
            <person name="Heiman D."/>
            <person name="Howarth C."/>
            <person name="Larson L."/>
            <person name="Lui A."/>
            <person name="MacDonald P.J.P."/>
            <person name="Montmayeur A."/>
            <person name="Murphy C."/>
            <person name="Neiman D."/>
            <person name="Pearson M."/>
            <person name="Priest M."/>
            <person name="Roberts A."/>
            <person name="Saif S."/>
            <person name="Shea T."/>
            <person name="Shenoy N."/>
            <person name="Sisk P."/>
            <person name="Stolte C."/>
            <person name="Sykes S."/>
            <person name="Wortman J."/>
            <person name="Nusbaum C."/>
            <person name="Birren B."/>
        </authorList>
    </citation>
    <scope>NUCLEOTIDE SEQUENCE [LARGE SCALE GENOMIC DNA]</scope>
    <source>
        <strain evidence="12 13">ATCC 51276</strain>
    </source>
</reference>
<dbReference type="GO" id="GO:0036220">
    <property type="term" value="F:ITP diphosphatase activity"/>
    <property type="evidence" value="ECO:0007669"/>
    <property type="project" value="UniProtKB-UniRule"/>
</dbReference>
<feature type="binding site" evidence="10">
    <location>
        <begin position="10"/>
        <end position="15"/>
    </location>
    <ligand>
        <name>substrate</name>
    </ligand>
</feature>
<dbReference type="GO" id="GO:0036222">
    <property type="term" value="F:XTP diphosphatase activity"/>
    <property type="evidence" value="ECO:0007669"/>
    <property type="project" value="UniProtKB-UniRule"/>
</dbReference>
<evidence type="ECO:0000256" key="10">
    <source>
        <dbReference type="HAMAP-Rule" id="MF_01405"/>
    </source>
</evidence>
<feature type="active site" description="Proton acceptor" evidence="10">
    <location>
        <position position="72"/>
    </location>
</feature>
<dbReference type="eggNOG" id="COG0127">
    <property type="taxonomic scope" value="Bacteria"/>
</dbReference>
<comment type="subunit">
    <text evidence="2 10">Homodimer.</text>
</comment>
<dbReference type="PANTHER" id="PTHR11067:SF9">
    <property type="entry name" value="INOSINE TRIPHOSPHATE PYROPHOSPHATASE"/>
    <property type="match status" value="1"/>
</dbReference>
<keyword evidence="5 10" id="KW-0378">Hydrolase</keyword>
<keyword evidence="4 10" id="KW-0547">Nucleotide-binding</keyword>
<dbReference type="GO" id="GO:0035870">
    <property type="term" value="F:dITP diphosphatase activity"/>
    <property type="evidence" value="ECO:0007669"/>
    <property type="project" value="UniProtKB-UniRule"/>
</dbReference>
<keyword evidence="13" id="KW-1185">Reference proteome</keyword>
<dbReference type="GO" id="GO:0009117">
    <property type="term" value="P:nucleotide metabolic process"/>
    <property type="evidence" value="ECO:0007669"/>
    <property type="project" value="UniProtKB-KW"/>
</dbReference>
<evidence type="ECO:0000256" key="11">
    <source>
        <dbReference type="RuleBase" id="RU003781"/>
    </source>
</evidence>
<accession>G5GEY0</accession>
<dbReference type="GO" id="GO:0017111">
    <property type="term" value="F:ribonucleoside triphosphate phosphatase activity"/>
    <property type="evidence" value="ECO:0007669"/>
    <property type="project" value="InterPro"/>
</dbReference>
<dbReference type="HOGENOM" id="CLU_082080_0_2_9"/>
<dbReference type="CDD" id="cd00515">
    <property type="entry name" value="HAM1"/>
    <property type="match status" value="1"/>
</dbReference>
<dbReference type="Proteomes" id="UP000003011">
    <property type="component" value="Unassembled WGS sequence"/>
</dbReference>
<comment type="cofactor">
    <cofactor evidence="10">
        <name>Mg(2+)</name>
        <dbReference type="ChEBI" id="CHEBI:18420"/>
    </cofactor>
    <text evidence="10">Binds 1 Mg(2+) ion per subunit.</text>
</comment>
<dbReference type="GO" id="GO:0046872">
    <property type="term" value="F:metal ion binding"/>
    <property type="evidence" value="ECO:0007669"/>
    <property type="project" value="UniProtKB-KW"/>
</dbReference>
<dbReference type="EMBL" id="ACZL01000003">
    <property type="protein sequence ID" value="EHI56671.1"/>
    <property type="molecule type" value="Genomic_DNA"/>
</dbReference>
<dbReference type="OrthoDB" id="9807456at2"/>
<dbReference type="STRING" id="679200.HMPREF9333_00118"/>
<dbReference type="AlphaFoldDB" id="G5GEY0"/>
<dbReference type="PANTHER" id="PTHR11067">
    <property type="entry name" value="INOSINE TRIPHOSPHATE PYROPHOSPHATASE/HAM1 PROTEIN"/>
    <property type="match status" value="1"/>
</dbReference>
<dbReference type="Pfam" id="PF01725">
    <property type="entry name" value="Ham1p_like"/>
    <property type="match status" value="1"/>
</dbReference>
<evidence type="ECO:0000256" key="6">
    <source>
        <dbReference type="ARBA" id="ARBA00022842"/>
    </source>
</evidence>